<dbReference type="InterPro" id="IPR002575">
    <property type="entry name" value="Aminoglycoside_PTrfase"/>
</dbReference>
<gene>
    <name evidence="2" type="ORF">JOE57_001958</name>
</gene>
<keyword evidence="2" id="KW-0808">Transferase</keyword>
<sequence length="302" mass="32799">MTQRDGEERPTIDEHLARRLVDEQFPHWRHLPVTPVEVSGWDNRTFRLGDELTIRLPSAAGYSLQVDKEQQWLPILAPQLPLPIPTPVSQGNPGLGYPFSWSVYRWLDGETAGPGTIADLTQFATSLAEFLVALQGIDANGGPEAGPHNFFRGGPLATYEEEALRSIDVLGDEIPRDAALAVWDDATSSSWQGEPVWFHGDVAVGNLLVRDGRLSAVIDFGTSGVGDPACDVVIAWTLLAGRSRDAFRGSLGVDAATWSRGRGWALWKALITLVGLLESDPAAAAEPRRVIAEVLADHAQQL</sequence>
<dbReference type="GO" id="GO:0016301">
    <property type="term" value="F:kinase activity"/>
    <property type="evidence" value="ECO:0007669"/>
    <property type="project" value="UniProtKB-KW"/>
</dbReference>
<feature type="domain" description="Aminoglycoside phosphotransferase" evidence="1">
    <location>
        <begin position="39"/>
        <end position="264"/>
    </location>
</feature>
<evidence type="ECO:0000313" key="2">
    <source>
        <dbReference type="EMBL" id="MBM7799037.1"/>
    </source>
</evidence>
<reference evidence="2 3" key="1">
    <citation type="submission" date="2021-01" db="EMBL/GenBank/DDBJ databases">
        <title>Sequencing the genomes of 1000 actinobacteria strains.</title>
        <authorList>
            <person name="Klenk H.-P."/>
        </authorList>
    </citation>
    <scope>NUCLEOTIDE SEQUENCE [LARGE SCALE GENOMIC DNA]</scope>
    <source>
        <strain evidence="2 3">DSM 18662</strain>
    </source>
</reference>
<accession>A0ABS2RJ86</accession>
<dbReference type="RefSeq" id="WP_338041245.1">
    <property type="nucleotide sequence ID" value="NZ_BAAAQP010000002.1"/>
</dbReference>
<keyword evidence="3" id="KW-1185">Reference proteome</keyword>
<dbReference type="Pfam" id="PF01636">
    <property type="entry name" value="APH"/>
    <property type="match status" value="1"/>
</dbReference>
<evidence type="ECO:0000313" key="3">
    <source>
        <dbReference type="Proteomes" id="UP000704762"/>
    </source>
</evidence>
<dbReference type="Gene3D" id="3.90.1200.10">
    <property type="match status" value="1"/>
</dbReference>
<dbReference type="SUPFAM" id="SSF56112">
    <property type="entry name" value="Protein kinase-like (PK-like)"/>
    <property type="match status" value="1"/>
</dbReference>
<proteinExistence type="predicted"/>
<dbReference type="InterPro" id="IPR051678">
    <property type="entry name" value="AGP_Transferase"/>
</dbReference>
<dbReference type="Proteomes" id="UP000704762">
    <property type="component" value="Unassembled WGS sequence"/>
</dbReference>
<dbReference type="EMBL" id="JAFBCF010000001">
    <property type="protein sequence ID" value="MBM7799037.1"/>
    <property type="molecule type" value="Genomic_DNA"/>
</dbReference>
<dbReference type="CDD" id="cd05155">
    <property type="entry name" value="APH_ChoK_like_1"/>
    <property type="match status" value="1"/>
</dbReference>
<name>A0ABS2RJ86_9ACTN</name>
<keyword evidence="2" id="KW-0418">Kinase</keyword>
<dbReference type="InterPro" id="IPR011009">
    <property type="entry name" value="Kinase-like_dom_sf"/>
</dbReference>
<organism evidence="2 3">
    <name type="scientific">Microlunatus panaciterrae</name>
    <dbReference type="NCBI Taxonomy" id="400768"/>
    <lineage>
        <taxon>Bacteria</taxon>
        <taxon>Bacillati</taxon>
        <taxon>Actinomycetota</taxon>
        <taxon>Actinomycetes</taxon>
        <taxon>Propionibacteriales</taxon>
        <taxon>Propionibacteriaceae</taxon>
        <taxon>Microlunatus</taxon>
    </lineage>
</organism>
<evidence type="ECO:0000259" key="1">
    <source>
        <dbReference type="Pfam" id="PF01636"/>
    </source>
</evidence>
<comment type="caution">
    <text evidence="2">The sequence shown here is derived from an EMBL/GenBank/DDBJ whole genome shotgun (WGS) entry which is preliminary data.</text>
</comment>
<dbReference type="PANTHER" id="PTHR21310:SF42">
    <property type="entry name" value="BIFUNCTIONAL AAC_APH"/>
    <property type="match status" value="1"/>
</dbReference>
<dbReference type="Gene3D" id="3.30.200.20">
    <property type="entry name" value="Phosphorylase Kinase, domain 1"/>
    <property type="match status" value="1"/>
</dbReference>
<protein>
    <submittedName>
        <fullName evidence="2">Aminoglycoside phosphotransferase (APT) family kinase protein</fullName>
    </submittedName>
</protein>
<dbReference type="PANTHER" id="PTHR21310">
    <property type="entry name" value="AMINOGLYCOSIDE PHOSPHOTRANSFERASE-RELATED-RELATED"/>
    <property type="match status" value="1"/>
</dbReference>